<name>A0A524RNB3_9CHRO</name>
<proteinExistence type="predicted"/>
<dbReference type="InterPro" id="IPR018922">
    <property type="entry name" value="NdhM"/>
</dbReference>
<dbReference type="GO" id="GO:0016020">
    <property type="term" value="C:membrane"/>
    <property type="evidence" value="ECO:0007669"/>
    <property type="project" value="UniProtKB-SubCell"/>
</dbReference>
<evidence type="ECO:0000256" key="1">
    <source>
        <dbReference type="ARBA" id="ARBA00004170"/>
    </source>
</evidence>
<organism evidence="10 11">
    <name type="scientific">Aphanocapsa feldmannii 277cV</name>
    <dbReference type="NCBI Taxonomy" id="2507553"/>
    <lineage>
        <taxon>Bacteria</taxon>
        <taxon>Bacillati</taxon>
        <taxon>Cyanobacteriota</taxon>
        <taxon>Cyanophyceae</taxon>
        <taxon>Oscillatoriophycideae</taxon>
        <taxon>Chroococcales</taxon>
        <taxon>Microcystaceae</taxon>
        <taxon>Aphanocapsa</taxon>
    </lineage>
</organism>
<dbReference type="GO" id="GO:0016655">
    <property type="term" value="F:oxidoreductase activity, acting on NAD(P)H, quinone or similar compound as acceptor"/>
    <property type="evidence" value="ECO:0007669"/>
    <property type="project" value="InterPro"/>
</dbReference>
<accession>A0A524RNB3</accession>
<dbReference type="EMBL" id="SRMO01000065">
    <property type="protein sequence ID" value="TGG92279.1"/>
    <property type="molecule type" value="Genomic_DNA"/>
</dbReference>
<evidence type="ECO:0000313" key="10">
    <source>
        <dbReference type="EMBL" id="TGG92279.1"/>
    </source>
</evidence>
<sequence length="119" mass="13472">MVADALSVMVKSTTRHIRIFSARLENGDLVPDPGQLTLDIDPDNEFIWNDTALSSLRQAFRDQVEHYAGRDLTEYHLRRIGSDLEGRIRAMLQAGTICYNPAARVQNYSMGLPRQPDNL</sequence>
<keyword evidence="2" id="KW-0874">Quinone</keyword>
<evidence type="ECO:0000256" key="3">
    <source>
        <dbReference type="ARBA" id="ARBA00022857"/>
    </source>
</evidence>
<comment type="catalytic activity">
    <reaction evidence="8">
        <text>a plastoquinone + NADPH + (n+1) H(+)(in) = a plastoquinol + NADP(+) + n H(+)(out)</text>
        <dbReference type="Rhea" id="RHEA:42612"/>
        <dbReference type="Rhea" id="RHEA-COMP:9561"/>
        <dbReference type="Rhea" id="RHEA-COMP:9562"/>
        <dbReference type="ChEBI" id="CHEBI:15378"/>
        <dbReference type="ChEBI" id="CHEBI:17757"/>
        <dbReference type="ChEBI" id="CHEBI:57783"/>
        <dbReference type="ChEBI" id="CHEBI:58349"/>
        <dbReference type="ChEBI" id="CHEBI:62192"/>
    </reaction>
</comment>
<evidence type="ECO:0000313" key="11">
    <source>
        <dbReference type="Proteomes" id="UP000317990"/>
    </source>
</evidence>
<protein>
    <submittedName>
        <fullName evidence="10">NAD(P)H-quinone oxidoreductase</fullName>
    </submittedName>
</protein>
<evidence type="ECO:0000256" key="7">
    <source>
        <dbReference type="ARBA" id="ARBA00023136"/>
    </source>
</evidence>
<dbReference type="PANTHER" id="PTHR36900:SF1">
    <property type="entry name" value="NAD(P)H-QUINONE OXIDOREDUCTASE SUBUNIT M, CHLOROPLASTIC"/>
    <property type="match status" value="1"/>
</dbReference>
<keyword evidence="6" id="KW-0520">NAD</keyword>
<evidence type="ECO:0000256" key="6">
    <source>
        <dbReference type="ARBA" id="ARBA00023027"/>
    </source>
</evidence>
<comment type="subcellular location">
    <subcellularLocation>
        <location evidence="1">Membrane</location>
        <topology evidence="1">Peripheral membrane protein</topology>
    </subcellularLocation>
</comment>
<dbReference type="Pfam" id="PF10664">
    <property type="entry name" value="NdhM"/>
    <property type="match status" value="1"/>
</dbReference>
<keyword evidence="7" id="KW-0472">Membrane</keyword>
<evidence type="ECO:0000256" key="8">
    <source>
        <dbReference type="ARBA" id="ARBA00047726"/>
    </source>
</evidence>
<evidence type="ECO:0000256" key="5">
    <source>
        <dbReference type="ARBA" id="ARBA00022967"/>
    </source>
</evidence>
<keyword evidence="4" id="KW-0618">Plastoquinone</keyword>
<evidence type="ECO:0000256" key="4">
    <source>
        <dbReference type="ARBA" id="ARBA00022957"/>
    </source>
</evidence>
<comment type="caution">
    <text evidence="10">The sequence shown here is derived from an EMBL/GenBank/DDBJ whole genome shotgun (WGS) entry which is preliminary data.</text>
</comment>
<evidence type="ECO:0000256" key="2">
    <source>
        <dbReference type="ARBA" id="ARBA00022719"/>
    </source>
</evidence>
<reference evidence="10 11" key="1">
    <citation type="journal article" date="2019" name="mSystems">
        <title>Life at home and on the roam: Genomic adaptions reflect the dual lifestyle of an intracellular, facultative symbiont.</title>
        <authorList>
            <person name="Burgsdorf I."/>
        </authorList>
    </citation>
    <scope>NUCLEOTIDE SEQUENCE [LARGE SCALE GENOMIC DNA]</scope>
    <source>
        <strain evidence="10">277cV</strain>
    </source>
</reference>
<keyword evidence="3" id="KW-0521">NADP</keyword>
<dbReference type="GO" id="GO:0048038">
    <property type="term" value="F:quinone binding"/>
    <property type="evidence" value="ECO:0007669"/>
    <property type="project" value="UniProtKB-KW"/>
</dbReference>
<keyword evidence="5" id="KW-1278">Translocase</keyword>
<dbReference type="AlphaFoldDB" id="A0A524RNB3"/>
<evidence type="ECO:0000256" key="9">
    <source>
        <dbReference type="ARBA" id="ARBA00048026"/>
    </source>
</evidence>
<dbReference type="PANTHER" id="PTHR36900">
    <property type="entry name" value="NAD(P)H-QUINONE OXIDOREDUCTASE SUBUNIT M, CHLOROPLASTIC"/>
    <property type="match status" value="1"/>
</dbReference>
<gene>
    <name evidence="10" type="ORF">ERJ67_06435</name>
</gene>
<dbReference type="Proteomes" id="UP000317990">
    <property type="component" value="Unassembled WGS sequence"/>
</dbReference>
<comment type="catalytic activity">
    <reaction evidence="9">
        <text>a plastoquinone + NADH + (n+1) H(+)(in) = a plastoquinol + NAD(+) + n H(+)(out)</text>
        <dbReference type="Rhea" id="RHEA:42608"/>
        <dbReference type="Rhea" id="RHEA-COMP:9561"/>
        <dbReference type="Rhea" id="RHEA-COMP:9562"/>
        <dbReference type="ChEBI" id="CHEBI:15378"/>
        <dbReference type="ChEBI" id="CHEBI:17757"/>
        <dbReference type="ChEBI" id="CHEBI:57540"/>
        <dbReference type="ChEBI" id="CHEBI:57945"/>
        <dbReference type="ChEBI" id="CHEBI:62192"/>
    </reaction>
</comment>